<accession>A0A8H7H431</accession>
<dbReference type="PANTHER" id="PTHR43303">
    <property type="entry name" value="NADPH DEHYDROGENASE C23G7.10C-RELATED"/>
    <property type="match status" value="1"/>
</dbReference>
<sequence length="428" mass="47462">MTVISAPHLWKNTAAPGVEEFYPLNEPPIGTPYSKDDFPRNKLIPKLFQPLHIRGVEFKNRIWVAPMAQYSAVNGHMTDWHLVHLGGFSVRGAGAVMFEATAVTPEGRHTPEDPGIWSDTHIAPMKRIVDFIHGQGGIAGIQFAHAGRKASALAPFVLERREGAGYTGTRADIAGVEDGGWPERIISSSDIPHSERFFQPRAVTEEDMKEILQAYADAVERSKKIGFDFIEIHGAHGYLLHSFYSPISNNRTDKYGGSLENRLRFPLEVIRTVRAAWDKPLFFRFSATDWAETEKDESGEWVSWGIEQSVELSRRAQAEGVDLVDVSSGGNYSKQQISLGTYQVPFAARIKKELPDLLVAAVGLVTQPHQAEEILQQGKADVVLFGRELLRNIDFPLKAAQALGVVVKPAIQHELGWRVPVVQGDNST</sequence>
<protein>
    <submittedName>
        <fullName evidence="7">NADH flavin oxidoreductase</fullName>
    </submittedName>
</protein>
<dbReference type="InterPro" id="IPR013785">
    <property type="entry name" value="Aldolase_TIM"/>
</dbReference>
<comment type="cofactor">
    <cofactor evidence="1">
        <name>FMN</name>
        <dbReference type="ChEBI" id="CHEBI:58210"/>
    </cofactor>
</comment>
<dbReference type="CDD" id="cd02932">
    <property type="entry name" value="OYE_YqiM_FMN"/>
    <property type="match status" value="1"/>
</dbReference>
<comment type="caution">
    <text evidence="7">The sequence shown here is derived from an EMBL/GenBank/DDBJ whole genome shotgun (WGS) entry which is preliminary data.</text>
</comment>
<keyword evidence="3" id="KW-0288">FMN</keyword>
<evidence type="ECO:0000256" key="3">
    <source>
        <dbReference type="ARBA" id="ARBA00022643"/>
    </source>
</evidence>
<dbReference type="GO" id="GO:0010181">
    <property type="term" value="F:FMN binding"/>
    <property type="evidence" value="ECO:0007669"/>
    <property type="project" value="InterPro"/>
</dbReference>
<dbReference type="PANTHER" id="PTHR43303:SF4">
    <property type="entry name" value="NADPH DEHYDROGENASE C23G7.10C-RELATED"/>
    <property type="match status" value="1"/>
</dbReference>
<dbReference type="Pfam" id="PF00724">
    <property type="entry name" value="Oxidored_FMN"/>
    <property type="match status" value="1"/>
</dbReference>
<dbReference type="GO" id="GO:0050661">
    <property type="term" value="F:NADP binding"/>
    <property type="evidence" value="ECO:0007669"/>
    <property type="project" value="InterPro"/>
</dbReference>
<evidence type="ECO:0000313" key="8">
    <source>
        <dbReference type="Proteomes" id="UP000650582"/>
    </source>
</evidence>
<dbReference type="EMBL" id="JACYCC010000041">
    <property type="protein sequence ID" value="KAF8676925.1"/>
    <property type="molecule type" value="Genomic_DNA"/>
</dbReference>
<keyword evidence="5" id="KW-0560">Oxidoreductase</keyword>
<evidence type="ECO:0000259" key="6">
    <source>
        <dbReference type="Pfam" id="PF00724"/>
    </source>
</evidence>
<evidence type="ECO:0000313" key="7">
    <source>
        <dbReference type="EMBL" id="KAF8676925.1"/>
    </source>
</evidence>
<evidence type="ECO:0000256" key="5">
    <source>
        <dbReference type="ARBA" id="ARBA00023002"/>
    </source>
</evidence>
<dbReference type="SUPFAM" id="SSF51395">
    <property type="entry name" value="FMN-linked oxidoreductases"/>
    <property type="match status" value="1"/>
</dbReference>
<evidence type="ECO:0000256" key="2">
    <source>
        <dbReference type="ARBA" id="ARBA00022630"/>
    </source>
</evidence>
<dbReference type="Gene3D" id="3.20.20.70">
    <property type="entry name" value="Aldolase class I"/>
    <property type="match status" value="1"/>
</dbReference>
<evidence type="ECO:0000256" key="1">
    <source>
        <dbReference type="ARBA" id="ARBA00001917"/>
    </source>
</evidence>
<dbReference type="AlphaFoldDB" id="A0A8H7H431"/>
<organism evidence="7 8">
    <name type="scientific">Rhizoctonia solani</name>
    <dbReference type="NCBI Taxonomy" id="456999"/>
    <lineage>
        <taxon>Eukaryota</taxon>
        <taxon>Fungi</taxon>
        <taxon>Dikarya</taxon>
        <taxon>Basidiomycota</taxon>
        <taxon>Agaricomycotina</taxon>
        <taxon>Agaricomycetes</taxon>
        <taxon>Cantharellales</taxon>
        <taxon>Ceratobasidiaceae</taxon>
        <taxon>Rhizoctonia</taxon>
    </lineage>
</organism>
<dbReference type="GO" id="GO:0003959">
    <property type="term" value="F:NADPH dehydrogenase activity"/>
    <property type="evidence" value="ECO:0007669"/>
    <property type="project" value="InterPro"/>
</dbReference>
<dbReference type="InterPro" id="IPR044152">
    <property type="entry name" value="YqjM-like"/>
</dbReference>
<name>A0A8H7H431_9AGAM</name>
<keyword evidence="4" id="KW-0521">NADP</keyword>
<dbReference type="Proteomes" id="UP000650582">
    <property type="component" value="Unassembled WGS sequence"/>
</dbReference>
<dbReference type="InterPro" id="IPR001155">
    <property type="entry name" value="OxRdtase_FMN_N"/>
</dbReference>
<feature type="domain" description="NADH:flavin oxidoreductase/NADH oxidase N-terminal" evidence="6">
    <location>
        <begin position="46"/>
        <end position="402"/>
    </location>
</feature>
<evidence type="ECO:0000256" key="4">
    <source>
        <dbReference type="ARBA" id="ARBA00022857"/>
    </source>
</evidence>
<reference evidence="7" key="1">
    <citation type="submission" date="2020-09" db="EMBL/GenBank/DDBJ databases">
        <title>Comparative genome analyses of four rice-infecting Rhizoctonia solani isolates reveal extensive enrichment of homogalacturonan modification genes.</title>
        <authorList>
            <person name="Lee D.-Y."/>
            <person name="Jeon J."/>
            <person name="Kim K.-T."/>
            <person name="Cheong K."/>
            <person name="Song H."/>
            <person name="Choi G."/>
            <person name="Ko J."/>
            <person name="Opiyo S.O."/>
            <person name="Zuo S."/>
            <person name="Madhav S."/>
            <person name="Lee Y.-H."/>
            <person name="Wang G.-L."/>
        </authorList>
    </citation>
    <scope>NUCLEOTIDE SEQUENCE</scope>
    <source>
        <strain evidence="7">AG1-IA YN-7</strain>
    </source>
</reference>
<proteinExistence type="predicted"/>
<gene>
    <name evidence="7" type="ORF">RHS04_06210</name>
</gene>
<keyword evidence="2" id="KW-0285">Flavoprotein</keyword>